<gene>
    <name evidence="4" type="ORF">Lupro_07255</name>
</gene>
<proteinExistence type="inferred from homology"/>
<dbReference type="SUPFAM" id="SSF54285">
    <property type="entry name" value="MoaD/ThiS"/>
    <property type="match status" value="1"/>
</dbReference>
<comment type="similarity">
    <text evidence="2">Belongs to the MoaD family.</text>
</comment>
<accession>A0A0X8G6M9</accession>
<reference evidence="5" key="1">
    <citation type="submission" date="2015-12" db="EMBL/GenBank/DDBJ databases">
        <title>Complete genome sequence of Lutibacter profundus strain LP1.</title>
        <authorList>
            <person name="Wissuwa J."/>
            <person name="Le Moine Bauer S."/>
            <person name="Stokke R."/>
            <person name="Dahle H."/>
            <person name="Steen I.H."/>
        </authorList>
    </citation>
    <scope>NUCLEOTIDE SEQUENCE [LARGE SCALE GENOMIC DNA]</scope>
    <source>
        <strain evidence="5">LP1</strain>
    </source>
</reference>
<dbReference type="GO" id="GO:1990133">
    <property type="term" value="C:molybdopterin adenylyltransferase complex"/>
    <property type="evidence" value="ECO:0007669"/>
    <property type="project" value="TreeGrafter"/>
</dbReference>
<evidence type="ECO:0000313" key="4">
    <source>
        <dbReference type="EMBL" id="AMC11057.1"/>
    </source>
</evidence>
<dbReference type="PANTHER" id="PTHR33359:SF1">
    <property type="entry name" value="MOLYBDOPTERIN SYNTHASE SULFUR CARRIER SUBUNIT"/>
    <property type="match status" value="1"/>
</dbReference>
<dbReference type="EMBL" id="CP013355">
    <property type="protein sequence ID" value="AMC11057.1"/>
    <property type="molecule type" value="Genomic_DNA"/>
</dbReference>
<dbReference type="Gene3D" id="3.10.20.30">
    <property type="match status" value="1"/>
</dbReference>
<dbReference type="InterPro" id="IPR016155">
    <property type="entry name" value="Mopterin_synth/thiamin_S_b"/>
</dbReference>
<dbReference type="STRING" id="1622118.Lupro_07255"/>
<evidence type="ECO:0000256" key="2">
    <source>
        <dbReference type="ARBA" id="ARBA00024200"/>
    </source>
</evidence>
<protein>
    <recommendedName>
        <fullName evidence="3">Molybdopterin synthase sulfur carrier subunit</fullName>
    </recommendedName>
</protein>
<dbReference type="AlphaFoldDB" id="A0A0X8G6M9"/>
<dbReference type="Proteomes" id="UP000059672">
    <property type="component" value="Chromosome"/>
</dbReference>
<dbReference type="GO" id="GO:0006777">
    <property type="term" value="P:Mo-molybdopterin cofactor biosynthetic process"/>
    <property type="evidence" value="ECO:0007669"/>
    <property type="project" value="InterPro"/>
</dbReference>
<dbReference type="OrthoDB" id="598356at2"/>
<dbReference type="KEGG" id="lut:Lupro_07255"/>
<reference evidence="4 5" key="2">
    <citation type="journal article" date="2016" name="Int. J. Syst. Evol. Microbiol.">
        <title>Lutibacter profundi sp. nov., isolated from a deep-sea hydrothermal system on the Arctic Mid-Ocean Ridge and emended description of the genus Lutibacter.</title>
        <authorList>
            <person name="Le Moine Bauer S."/>
            <person name="Roalkvam I."/>
            <person name="Steen I.H."/>
            <person name="Dahle H."/>
        </authorList>
    </citation>
    <scope>NUCLEOTIDE SEQUENCE [LARGE SCALE GENOMIC DNA]</scope>
    <source>
        <strain evidence="4 5">LP1</strain>
    </source>
</reference>
<sequence length="80" mass="8899">MNITVLFFGITTDLVGESLLHYNLQGKSSVKELKETLKLKYSTLKNIHEYAIAVNEEYVNDEFLIKDGDIVAIIPPVSGG</sequence>
<dbReference type="InterPro" id="IPR012675">
    <property type="entry name" value="Beta-grasp_dom_sf"/>
</dbReference>
<evidence type="ECO:0000256" key="1">
    <source>
        <dbReference type="ARBA" id="ARBA00022741"/>
    </source>
</evidence>
<organism evidence="4 5">
    <name type="scientific">Lutibacter profundi</name>
    <dbReference type="NCBI Taxonomy" id="1622118"/>
    <lineage>
        <taxon>Bacteria</taxon>
        <taxon>Pseudomonadati</taxon>
        <taxon>Bacteroidota</taxon>
        <taxon>Flavobacteriia</taxon>
        <taxon>Flavobacteriales</taxon>
        <taxon>Flavobacteriaceae</taxon>
        <taxon>Lutibacter</taxon>
    </lineage>
</organism>
<dbReference type="Pfam" id="PF02597">
    <property type="entry name" value="ThiS"/>
    <property type="match status" value="1"/>
</dbReference>
<dbReference type="InterPro" id="IPR003749">
    <property type="entry name" value="ThiS/MoaD-like"/>
</dbReference>
<dbReference type="RefSeq" id="WP_068208023.1">
    <property type="nucleotide sequence ID" value="NZ_CP013355.1"/>
</dbReference>
<dbReference type="PANTHER" id="PTHR33359">
    <property type="entry name" value="MOLYBDOPTERIN SYNTHASE SULFUR CARRIER SUBUNIT"/>
    <property type="match status" value="1"/>
</dbReference>
<dbReference type="UniPathway" id="UPA00344"/>
<dbReference type="InterPro" id="IPR044672">
    <property type="entry name" value="MOCS2A"/>
</dbReference>
<dbReference type="GO" id="GO:0000166">
    <property type="term" value="F:nucleotide binding"/>
    <property type="evidence" value="ECO:0007669"/>
    <property type="project" value="UniProtKB-KW"/>
</dbReference>
<evidence type="ECO:0000313" key="5">
    <source>
        <dbReference type="Proteomes" id="UP000059672"/>
    </source>
</evidence>
<keyword evidence="1" id="KW-0547">Nucleotide-binding</keyword>
<dbReference type="PATRIC" id="fig|1622118.3.peg.1496"/>
<evidence type="ECO:0000256" key="3">
    <source>
        <dbReference type="ARBA" id="ARBA00024247"/>
    </source>
</evidence>
<keyword evidence="5" id="KW-1185">Reference proteome</keyword>
<dbReference type="CDD" id="cd00754">
    <property type="entry name" value="Ubl_MoaD"/>
    <property type="match status" value="1"/>
</dbReference>
<name>A0A0X8G6M9_9FLAO</name>